<dbReference type="HOGENOM" id="CLU_056369_0_0_2"/>
<dbReference type="InterPro" id="IPR003776">
    <property type="entry name" value="YcaO-like_dom"/>
</dbReference>
<dbReference type="PROSITE" id="PS51664">
    <property type="entry name" value="YCAO"/>
    <property type="match status" value="1"/>
</dbReference>
<dbReference type="PANTHER" id="PTHR37809">
    <property type="entry name" value="RIBOSOMAL PROTEIN S12 METHYLTHIOTRANSFERASE ACCESSORY FACTOR YCAO"/>
    <property type="match status" value="1"/>
</dbReference>
<dbReference type="RefSeq" id="WP_148701349.1">
    <property type="nucleotide sequence ID" value="NZ_CP007174.1"/>
</dbReference>
<proteinExistence type="predicted"/>
<dbReference type="KEGG" id="nev:NTE_02802"/>
<dbReference type="GeneID" id="41598490"/>
<protein>
    <recommendedName>
        <fullName evidence="1">YcaO domain-containing protein</fullName>
    </recommendedName>
</protein>
<keyword evidence="3" id="KW-1185">Reference proteome</keyword>
<evidence type="ECO:0000313" key="2">
    <source>
        <dbReference type="EMBL" id="AIF84842.1"/>
    </source>
</evidence>
<evidence type="ECO:0000313" key="3">
    <source>
        <dbReference type="Proteomes" id="UP000028194"/>
    </source>
</evidence>
<dbReference type="OrthoDB" id="7433at2157"/>
<gene>
    <name evidence="2" type="ORF">NTE_02802</name>
</gene>
<accession>A0A075MW40</accession>
<dbReference type="eggNOG" id="arCOG02882">
    <property type="taxonomic scope" value="Archaea"/>
</dbReference>
<organism evidence="2 3">
    <name type="scientific">Candidatus Nitrososphaera evergladensis SR1</name>
    <dbReference type="NCBI Taxonomy" id="1459636"/>
    <lineage>
        <taxon>Archaea</taxon>
        <taxon>Nitrososphaerota</taxon>
        <taxon>Nitrososphaeria</taxon>
        <taxon>Nitrososphaerales</taxon>
        <taxon>Nitrososphaeraceae</taxon>
        <taxon>Nitrososphaera</taxon>
    </lineage>
</organism>
<feature type="domain" description="YcaO" evidence="1">
    <location>
        <begin position="73"/>
        <end position="445"/>
    </location>
</feature>
<dbReference type="PANTHER" id="PTHR37809:SF1">
    <property type="entry name" value="RIBOSOMAL PROTEIN S12 METHYLTHIOTRANSFERASE ACCESSORY FACTOR YCAO"/>
    <property type="match status" value="1"/>
</dbReference>
<dbReference type="STRING" id="1459636.NTE_02802"/>
<reference evidence="2 3" key="1">
    <citation type="journal article" date="2014" name="PLoS ONE">
        <title>Genome Sequence of Candidatus Nitrososphaera evergladensis from Group I.1b Enriched from Everglades Soil Reveals Novel Genomic Features of the Ammonia-Oxidizing Archaea.</title>
        <authorList>
            <person name="Zhalnina K.V."/>
            <person name="Dias R."/>
            <person name="Leonard M.T."/>
            <person name="Dorr de Quadros P."/>
            <person name="Camargo F.A."/>
            <person name="Drew J.C."/>
            <person name="Farmerie W.G."/>
            <person name="Daroub S.H."/>
            <person name="Triplett E.W."/>
        </authorList>
    </citation>
    <scope>NUCLEOTIDE SEQUENCE [LARGE SCALE GENOMIC DNA]</scope>
    <source>
        <strain evidence="2 3">SR1</strain>
    </source>
</reference>
<evidence type="ECO:0000259" key="1">
    <source>
        <dbReference type="PROSITE" id="PS51664"/>
    </source>
</evidence>
<dbReference type="EMBL" id="CP007174">
    <property type="protein sequence ID" value="AIF84842.1"/>
    <property type="molecule type" value="Genomic_DNA"/>
</dbReference>
<sequence>MPPRIELQSRKKWTVNGTSRIRPAQETLQKVMPLTKKIGVTRLADITDMDVLRIPNYSAVLPGTEDYIWVYSGKGPTREHAMASALMESIERYSSLPAGGPRNFVRASYAELSKSQKVLHPDEIVEPTRFEYRDDMLMDFLPGFDIANNNEEVMVPAPIALFRYNPPAPAVNPFSYFHTNGLASGNVMEEAVCHSLCEVIERDAMSVAELRASAIPFHVLRSIIHSLNAAGIQTKPMQADRFVDDPGIFPDVDISEVDFEPVRKLVKKFDRAAIPLIIKDITSDIGVPTFNASSIEWVTHDYGYLAEGHGTHPDARIALLRAITEVSQTRAANIQGARDDLRKIRYGENNTDDKRAWQFMPSTKKIKFSEVKTYFHEDILDDIKFILDRLRNAGLGRAIIVDLTNPDLAVPVVRAIVPGLETFKITKSVVGMRARALFRQWQKNQ</sequence>
<name>A0A075MW40_9ARCH</name>
<dbReference type="AlphaFoldDB" id="A0A075MW40"/>
<dbReference type="Pfam" id="PF02624">
    <property type="entry name" value="YcaO"/>
    <property type="match status" value="1"/>
</dbReference>
<dbReference type="Gene3D" id="3.30.1330.230">
    <property type="match status" value="2"/>
</dbReference>
<dbReference type="Proteomes" id="UP000028194">
    <property type="component" value="Chromosome"/>
</dbReference>
<dbReference type="NCBIfam" id="TIGR00702">
    <property type="entry name" value="YcaO-type kinase domain"/>
    <property type="match status" value="2"/>
</dbReference>